<name>A0A3S3UQR6_9RHOB</name>
<dbReference type="InterPro" id="IPR020568">
    <property type="entry name" value="Ribosomal_Su5_D2-typ_SF"/>
</dbReference>
<keyword evidence="2" id="KW-1185">Reference proteome</keyword>
<comment type="caution">
    <text evidence="1">The sequence shown here is derived from an EMBL/GenBank/DDBJ whole genome shotgun (WGS) entry which is preliminary data.</text>
</comment>
<evidence type="ECO:0000313" key="2">
    <source>
        <dbReference type="Proteomes" id="UP000287168"/>
    </source>
</evidence>
<protein>
    <submittedName>
        <fullName evidence="1">Propanediol utilization protein</fullName>
    </submittedName>
</protein>
<accession>A0A3S3UQR6</accession>
<evidence type="ECO:0000313" key="1">
    <source>
        <dbReference type="EMBL" id="RWY38831.1"/>
    </source>
</evidence>
<sequence>MKAPVRVYGHLGELLQGRMGPGRPVALITLPSPALFLELLSADTAEHFLSTEQVKAVQQHCGRTEPAPFRLRTAMPIGAGAGASTAALLAIYRAFSPAPSLDDFSRMALALEGASDPLHVPEPERVLWASREGRVLAHLPPLPGLRIVGGFDGPGERTDPQDMNFPDIADLVAAWPAACESAAKIGDLVSRCSQRSMALRNKRGFDSLSAIAERYGALGVSIAHTGSARGFLMRPEADPAPLMAELTAVNFTYVHSFLIGGQHA</sequence>
<organism evidence="1 2">
    <name type="scientific">Falsigemmobacter intermedius</name>
    <dbReference type="NCBI Taxonomy" id="1553448"/>
    <lineage>
        <taxon>Bacteria</taxon>
        <taxon>Pseudomonadati</taxon>
        <taxon>Pseudomonadota</taxon>
        <taxon>Alphaproteobacteria</taxon>
        <taxon>Rhodobacterales</taxon>
        <taxon>Paracoccaceae</taxon>
        <taxon>Falsigemmobacter</taxon>
    </lineage>
</organism>
<proteinExistence type="predicted"/>
<dbReference type="Proteomes" id="UP000287168">
    <property type="component" value="Unassembled WGS sequence"/>
</dbReference>
<dbReference type="OrthoDB" id="7687262at2"/>
<dbReference type="RefSeq" id="WP_128490356.1">
    <property type="nucleotide sequence ID" value="NZ_JBHRVN010000006.1"/>
</dbReference>
<dbReference type="EMBL" id="SBLC01000029">
    <property type="protein sequence ID" value="RWY38831.1"/>
    <property type="molecule type" value="Genomic_DNA"/>
</dbReference>
<dbReference type="SUPFAM" id="SSF54211">
    <property type="entry name" value="Ribosomal protein S5 domain 2-like"/>
    <property type="match status" value="1"/>
</dbReference>
<dbReference type="AlphaFoldDB" id="A0A3S3UQR6"/>
<reference evidence="1 2" key="1">
    <citation type="journal article" date="2015" name="Int. J. Syst. Evol. Microbiol.">
        <title>Gemmobacter intermedius sp. nov., isolated from a white stork (Ciconia ciconia).</title>
        <authorList>
            <person name="Kampfer P."/>
            <person name="Jerzak L."/>
            <person name="Wilharm G."/>
            <person name="Golke J."/>
            <person name="Busse H.J."/>
            <person name="Glaeser S.P."/>
        </authorList>
    </citation>
    <scope>NUCLEOTIDE SEQUENCE [LARGE SCALE GENOMIC DNA]</scope>
    <source>
        <strain evidence="1 2">119/4</strain>
    </source>
</reference>
<gene>
    <name evidence="1" type="ORF">EP867_15300</name>
</gene>